<evidence type="ECO:0000256" key="1">
    <source>
        <dbReference type="SAM" id="MobiDB-lite"/>
    </source>
</evidence>
<evidence type="ECO:0000313" key="2">
    <source>
        <dbReference type="EMBL" id="KAJ8918333.1"/>
    </source>
</evidence>
<feature type="region of interest" description="Disordered" evidence="1">
    <location>
        <begin position="179"/>
        <end position="207"/>
    </location>
</feature>
<comment type="caution">
    <text evidence="2">The sequence shown here is derived from an EMBL/GenBank/DDBJ whole genome shotgun (WGS) entry which is preliminary data.</text>
</comment>
<sequence>MVAEESCTLSSKICNNQSNECDKNWLSDGITMSVAKSQNDNTTEADDNRTSNNNDNRVVDDEAIRTFIEELISDICDSAINKIESRAVMTRDRKLNTEELYLRKANRRTSILDDELQEPIECRNNFLNVNHLHRRSVSESVIDNCVVDENDNNDYFKVPEAKKRNQKIERKSFPLVSLRKKEKSNKVKDHKNEEDSETHDNLPQLPIFRSNTLGKSKKYSSAMELHQPVPATLHRTPSFIKKLVHISEDSSKFLKRSWSFRDLNKNKVKVPVRETLKEKKNQEWKQSLQSLVENDVSVSYNDLSFINYDALNNINYKEQDVHLSPGTADTRGGYIGRTQSMIEKNLFWSVSSPDYEGSVDYLVTDTHPFSRFILPVSSVSSFTSSPESRQCGKLIGQHINDSPIVIVGDPKASTLKMADGRNRVVTEASGLPEVAVLS</sequence>
<gene>
    <name evidence="2" type="ORF">NQ315_008026</name>
</gene>
<feature type="region of interest" description="Disordered" evidence="1">
    <location>
        <begin position="37"/>
        <end position="56"/>
    </location>
</feature>
<keyword evidence="3" id="KW-1185">Reference proteome</keyword>
<dbReference type="EMBL" id="JANEYG010000026">
    <property type="protein sequence ID" value="KAJ8918333.1"/>
    <property type="molecule type" value="Genomic_DNA"/>
</dbReference>
<dbReference type="AlphaFoldDB" id="A0AAV8VVQ2"/>
<dbReference type="Proteomes" id="UP001159042">
    <property type="component" value="Unassembled WGS sequence"/>
</dbReference>
<evidence type="ECO:0000313" key="3">
    <source>
        <dbReference type="Proteomes" id="UP001159042"/>
    </source>
</evidence>
<proteinExistence type="predicted"/>
<protein>
    <submittedName>
        <fullName evidence="2">Uncharacterized protein</fullName>
    </submittedName>
</protein>
<organism evidence="2 3">
    <name type="scientific">Exocentrus adspersus</name>
    <dbReference type="NCBI Taxonomy" id="1586481"/>
    <lineage>
        <taxon>Eukaryota</taxon>
        <taxon>Metazoa</taxon>
        <taxon>Ecdysozoa</taxon>
        <taxon>Arthropoda</taxon>
        <taxon>Hexapoda</taxon>
        <taxon>Insecta</taxon>
        <taxon>Pterygota</taxon>
        <taxon>Neoptera</taxon>
        <taxon>Endopterygota</taxon>
        <taxon>Coleoptera</taxon>
        <taxon>Polyphaga</taxon>
        <taxon>Cucujiformia</taxon>
        <taxon>Chrysomeloidea</taxon>
        <taxon>Cerambycidae</taxon>
        <taxon>Lamiinae</taxon>
        <taxon>Acanthocinini</taxon>
        <taxon>Exocentrus</taxon>
    </lineage>
</organism>
<feature type="compositionally biased region" description="Basic and acidic residues" evidence="1">
    <location>
        <begin position="184"/>
        <end position="193"/>
    </location>
</feature>
<accession>A0AAV8VVQ2</accession>
<reference evidence="2 3" key="1">
    <citation type="journal article" date="2023" name="Insect Mol. Biol.">
        <title>Genome sequencing provides insights into the evolution of gene families encoding plant cell wall-degrading enzymes in longhorned beetles.</title>
        <authorList>
            <person name="Shin N.R."/>
            <person name="Okamura Y."/>
            <person name="Kirsch R."/>
            <person name="Pauchet Y."/>
        </authorList>
    </citation>
    <scope>NUCLEOTIDE SEQUENCE [LARGE SCALE GENOMIC DNA]</scope>
    <source>
        <strain evidence="2">EAD_L_NR</strain>
    </source>
</reference>
<name>A0AAV8VVQ2_9CUCU</name>